<dbReference type="OMA" id="KNDFEHY"/>
<dbReference type="InterPro" id="IPR011032">
    <property type="entry name" value="GroES-like_sf"/>
</dbReference>
<name>A0A0A1U1E8_ENTIV</name>
<dbReference type="KEGG" id="eiv:EIN_031240"/>
<evidence type="ECO:0000313" key="1">
    <source>
        <dbReference type="EMBL" id="ELP86423.1"/>
    </source>
</evidence>
<dbReference type="OrthoDB" id="27354at2759"/>
<dbReference type="GeneID" id="14885376"/>
<accession>A0A0A1U1E8</accession>
<proteinExistence type="predicted"/>
<dbReference type="VEuPathDB" id="AmoebaDB:EIN_031240"/>
<dbReference type="AlphaFoldDB" id="A0A0A1U1E8"/>
<dbReference type="Gene3D" id="3.90.180.10">
    <property type="entry name" value="Medium-chain alcohol dehydrogenases, catalytic domain"/>
    <property type="match status" value="1"/>
</dbReference>
<dbReference type="RefSeq" id="XP_004185769.1">
    <property type="nucleotide sequence ID" value="XM_004185721.1"/>
</dbReference>
<dbReference type="Proteomes" id="UP000014680">
    <property type="component" value="Unassembled WGS sequence"/>
</dbReference>
<gene>
    <name evidence="1" type="ORF">EIN_031240</name>
</gene>
<dbReference type="SUPFAM" id="SSF50129">
    <property type="entry name" value="GroES-like"/>
    <property type="match status" value="1"/>
</dbReference>
<protein>
    <submittedName>
        <fullName evidence="1">Uncharacterized protein</fullName>
    </submittedName>
</protein>
<reference evidence="1 2" key="1">
    <citation type="submission" date="2012-10" db="EMBL/GenBank/DDBJ databases">
        <authorList>
            <person name="Zafar N."/>
            <person name="Inman J."/>
            <person name="Hall N."/>
            <person name="Lorenzi H."/>
            <person name="Caler E."/>
        </authorList>
    </citation>
    <scope>NUCLEOTIDE SEQUENCE [LARGE SCALE GENOMIC DNA]</scope>
    <source>
        <strain evidence="1 2">IP1</strain>
    </source>
</reference>
<evidence type="ECO:0000313" key="2">
    <source>
        <dbReference type="Proteomes" id="UP000014680"/>
    </source>
</evidence>
<sequence length="321" mass="36777">MNEEFRKELENEIEKPEWKKLKGMFDGKEYKFNGNEVVEEILHLPRVGRLDVVVQISHVCVNKECLKGTQFRATEFAGKVIKVGRDVSSCRVDNFVIGRDLAQNCFKEIVVTNFENIQREEKHSPNDLINTLGNMSTAVLPYETLQYVTVRPSDNVLILGTGVVAQKLYEMLDDKHIRSFIVVPDKMVRKYTTMGYNAVSIQVVDEVFVDKADVIFDMSNKFEVLDNIRTSTTYIYLNCDNPLGDHLRENETRVLSDVKGHATFMSVKCPSNSEAFFKSHNKAKYLLRPHIHSVVNIVDKKLVLEVLIAQQQEDETVIICL</sequence>
<keyword evidence="2" id="KW-1185">Reference proteome</keyword>
<dbReference type="EMBL" id="KB206969">
    <property type="protein sequence ID" value="ELP86423.1"/>
    <property type="molecule type" value="Genomic_DNA"/>
</dbReference>
<organism evidence="1 2">
    <name type="scientific">Entamoeba invadens IP1</name>
    <dbReference type="NCBI Taxonomy" id="370355"/>
    <lineage>
        <taxon>Eukaryota</taxon>
        <taxon>Amoebozoa</taxon>
        <taxon>Evosea</taxon>
        <taxon>Archamoebae</taxon>
        <taxon>Mastigamoebida</taxon>
        <taxon>Entamoebidae</taxon>
        <taxon>Entamoeba</taxon>
    </lineage>
</organism>